<comment type="caution">
    <text evidence="1">The sequence shown here is derived from an EMBL/GenBank/DDBJ whole genome shotgun (WGS) entry which is preliminary data.</text>
</comment>
<dbReference type="Proteomes" id="UP000014216">
    <property type="component" value="Unassembled WGS sequence"/>
</dbReference>
<evidence type="ECO:0000313" key="1">
    <source>
        <dbReference type="EMBL" id="EMS80454.1"/>
    </source>
</evidence>
<dbReference type="RefSeq" id="WP_006964711.1">
    <property type="nucleotide sequence ID" value="NZ_APJX01000002.1"/>
</dbReference>
<proteinExistence type="predicted"/>
<dbReference type="InterPro" id="IPR011990">
    <property type="entry name" value="TPR-like_helical_dom_sf"/>
</dbReference>
<sequence>MTWIRSAFTSGAVLVLLVFTALLTNQSVAGQMVINSDMQFDYAMKLYQDQDYDTAQTEFKRFVHFFPDDPRVGEAMFKTGMALFHQNRFFDAARQFNRIIEDRKIQDPFTRESYFMQSRAFVKLGNLGYGQLVLQNFLKLTEDIALQDRIYLELAQIHIQASRSPGIDELDQAQTSLEKISPASARNFKVDEQTAMIRKVRAAPEKNPTLAGLFALIPGGGFLYCERFKDAAVAFALNAGLLLGAYTAFDNGNPALGGVVSFMEAGFYSAGIYGSISAAHKHNHAVKVQILGREFNAGSTITAGTASFSLSLPF</sequence>
<dbReference type="EMBL" id="APJX01000002">
    <property type="protein sequence ID" value="EMS80454.1"/>
    <property type="molecule type" value="Genomic_DNA"/>
</dbReference>
<evidence type="ECO:0000313" key="2">
    <source>
        <dbReference type="Proteomes" id="UP000014216"/>
    </source>
</evidence>
<dbReference type="Gene3D" id="1.25.40.10">
    <property type="entry name" value="Tetratricopeptide repeat domain"/>
    <property type="match status" value="1"/>
</dbReference>
<protein>
    <submittedName>
        <fullName evidence="1">Tetratricopeptide repeat protein</fullName>
    </submittedName>
</protein>
<organism evidence="1 2">
    <name type="scientific">Desulfotignum phosphitoxidans DSM 13687</name>
    <dbReference type="NCBI Taxonomy" id="1286635"/>
    <lineage>
        <taxon>Bacteria</taxon>
        <taxon>Pseudomonadati</taxon>
        <taxon>Thermodesulfobacteriota</taxon>
        <taxon>Desulfobacteria</taxon>
        <taxon>Desulfobacterales</taxon>
        <taxon>Desulfobacteraceae</taxon>
        <taxon>Desulfotignum</taxon>
    </lineage>
</organism>
<dbReference type="Pfam" id="PF13174">
    <property type="entry name" value="TPR_6"/>
    <property type="match status" value="1"/>
</dbReference>
<name>S0G4D5_9BACT</name>
<dbReference type="InterPro" id="IPR019734">
    <property type="entry name" value="TPR_rpt"/>
</dbReference>
<dbReference type="SUPFAM" id="SSF48452">
    <property type="entry name" value="TPR-like"/>
    <property type="match status" value="1"/>
</dbReference>
<dbReference type="OrthoDB" id="5491410at2"/>
<dbReference type="AlphaFoldDB" id="S0G4D5"/>
<accession>S0G4D5</accession>
<gene>
    <name evidence="1" type="ORF">Dpo_2c01430</name>
</gene>
<keyword evidence="2" id="KW-1185">Reference proteome</keyword>
<reference evidence="1 2" key="1">
    <citation type="journal article" date="2013" name="Genome Announc.">
        <title>Draft Genome Sequence of Desulfotignum phosphitoxidans DSM 13687 Strain FiPS-3.</title>
        <authorList>
            <person name="Poehlein A."/>
            <person name="Daniel R."/>
            <person name="Simeonova D.D."/>
        </authorList>
    </citation>
    <scope>NUCLEOTIDE SEQUENCE [LARGE SCALE GENOMIC DNA]</scope>
    <source>
        <strain evidence="1 2">DSM 13687</strain>
    </source>
</reference>